<accession>A0A5A5U4F1</accession>
<keyword evidence="1" id="KW-0472">Membrane</keyword>
<dbReference type="PANTHER" id="PTHR37314">
    <property type="entry name" value="SLR0142 PROTEIN"/>
    <property type="match status" value="1"/>
</dbReference>
<evidence type="ECO:0000313" key="3">
    <source>
        <dbReference type="Proteomes" id="UP000323274"/>
    </source>
</evidence>
<feature type="transmembrane region" description="Helical" evidence="1">
    <location>
        <begin position="207"/>
        <end position="225"/>
    </location>
</feature>
<dbReference type="RefSeq" id="WP_085699828.1">
    <property type="nucleotide sequence ID" value="NZ_BJJW01000024.1"/>
</dbReference>
<evidence type="ECO:0000313" key="2">
    <source>
        <dbReference type="EMBL" id="GDZ84713.1"/>
    </source>
</evidence>
<proteinExistence type="predicted"/>
<comment type="caution">
    <text evidence="2">The sequence shown here is derived from an EMBL/GenBank/DDBJ whole genome shotgun (WGS) entry which is preliminary data.</text>
</comment>
<keyword evidence="1" id="KW-0812">Transmembrane</keyword>
<dbReference type="EMBL" id="BJJW01000024">
    <property type="protein sequence ID" value="GDZ84713.1"/>
    <property type="molecule type" value="Genomic_DNA"/>
</dbReference>
<feature type="transmembrane region" description="Helical" evidence="1">
    <location>
        <begin position="118"/>
        <end position="138"/>
    </location>
</feature>
<feature type="transmembrane region" description="Helical" evidence="1">
    <location>
        <begin position="180"/>
        <end position="201"/>
    </location>
</feature>
<feature type="transmembrane region" description="Helical" evidence="1">
    <location>
        <begin position="64"/>
        <end position="84"/>
    </location>
</feature>
<reference evidence="2 3" key="1">
    <citation type="submission" date="2019-04" db="EMBL/GenBank/DDBJ databases">
        <title>A pseudo-fructophilic Leuconostoc citreum strain F192-5 isolated from peel of satsuma mandarin: the first report for isolation and characterization of strain-dependent fructophilic-like characteristics.</title>
        <authorList>
            <person name="Maeno S."/>
            <person name="Tanizawa Y."/>
            <person name="Kajikawa A."/>
            <person name="Kanesaki Y."/>
            <person name="Kubota E."/>
            <person name="Arita M."/>
            <person name="Leon D."/>
            <person name="Endo A."/>
        </authorList>
    </citation>
    <scope>NUCLEOTIDE SEQUENCE [LARGE SCALE GENOMIC DNA]</scope>
    <source>
        <strain evidence="2 3">F192-5</strain>
    </source>
</reference>
<dbReference type="Pfam" id="PF06912">
    <property type="entry name" value="DUF1275"/>
    <property type="match status" value="1"/>
</dbReference>
<keyword evidence="1" id="KW-1133">Transmembrane helix</keyword>
<protein>
    <submittedName>
        <fullName evidence="2">Membrane protein</fullName>
    </submittedName>
</protein>
<evidence type="ECO:0000256" key="1">
    <source>
        <dbReference type="SAM" id="Phobius"/>
    </source>
</evidence>
<dbReference type="Proteomes" id="UP000323274">
    <property type="component" value="Unassembled WGS sequence"/>
</dbReference>
<dbReference type="AlphaFoldDB" id="A0A5A5U4F1"/>
<feature type="transmembrane region" description="Helical" evidence="1">
    <location>
        <begin position="18"/>
        <end position="38"/>
    </location>
</feature>
<dbReference type="InterPro" id="IPR010699">
    <property type="entry name" value="DUF1275"/>
</dbReference>
<name>A0A5A5U4F1_LEUCI</name>
<gene>
    <name evidence="2" type="ORF">LCIT_19550</name>
</gene>
<dbReference type="PANTHER" id="PTHR37314:SF4">
    <property type="entry name" value="UPF0700 TRANSMEMBRANE PROTEIN YOAK"/>
    <property type="match status" value="1"/>
</dbReference>
<feature type="transmembrane region" description="Helical" evidence="1">
    <location>
        <begin position="91"/>
        <end position="112"/>
    </location>
</feature>
<organism evidence="2 3">
    <name type="scientific">Leuconostoc citreum</name>
    <dbReference type="NCBI Taxonomy" id="33964"/>
    <lineage>
        <taxon>Bacteria</taxon>
        <taxon>Bacillati</taxon>
        <taxon>Bacillota</taxon>
        <taxon>Bacilli</taxon>
        <taxon>Lactobacillales</taxon>
        <taxon>Lactobacillaceae</taxon>
        <taxon>Leuconostoc</taxon>
    </lineage>
</organism>
<sequence>MNTYLPKRIVVNSNNSRFFAILMAFSGGVSDVYCHIYFHGLVATQTGNVILLASDLSQKNWSQVIPKLLSILTFSLGFLAGIWIKEKNDHYLYWRSYTMIPVVIASLLIPFAPYDFHLLKLCSLAFGTGLLMLTFTGVRVEKNQYTIMMTSGNYRRMLTEWYYYLTSKNKSAILKRNAENYTIVVISFLTGACLLAIVNLFWGPYTIWLASITFFLAFMIEFSQASRNN</sequence>